<sequence length="40" mass="4421">MSGYGTEATRSEAYRLGAACFLEKPINIPQLYSKVQSLNI</sequence>
<evidence type="ECO:0000259" key="2">
    <source>
        <dbReference type="PROSITE" id="PS50110"/>
    </source>
</evidence>
<protein>
    <submittedName>
        <fullName evidence="3">Response regulator receiver protein</fullName>
    </submittedName>
</protein>
<comment type="caution">
    <text evidence="1">Lacks conserved residue(s) required for the propagation of feature annotation.</text>
</comment>
<gene>
    <name evidence="3" type="ORF">NBG4_300015</name>
</gene>
<name>A0A2U3QH43_9BACT</name>
<evidence type="ECO:0000256" key="1">
    <source>
        <dbReference type="PROSITE-ProRule" id="PRU00169"/>
    </source>
</evidence>
<dbReference type="SUPFAM" id="SSF52172">
    <property type="entry name" value="CheY-like"/>
    <property type="match status" value="1"/>
</dbReference>
<reference evidence="4" key="1">
    <citation type="submission" date="2018-03" db="EMBL/GenBank/DDBJ databases">
        <authorList>
            <person name="Zecchin S."/>
        </authorList>
    </citation>
    <scope>NUCLEOTIDE SEQUENCE [LARGE SCALE GENOMIC DNA]</scope>
</reference>
<keyword evidence="4" id="KW-1185">Reference proteome</keyword>
<dbReference type="InterPro" id="IPR011006">
    <property type="entry name" value="CheY-like_superfamily"/>
</dbReference>
<evidence type="ECO:0000313" key="4">
    <source>
        <dbReference type="Proteomes" id="UP000245125"/>
    </source>
</evidence>
<accession>A0A2U3QH43</accession>
<dbReference type="InterPro" id="IPR001789">
    <property type="entry name" value="Sig_transdc_resp-reg_receiver"/>
</dbReference>
<proteinExistence type="predicted"/>
<evidence type="ECO:0000313" key="3">
    <source>
        <dbReference type="EMBL" id="SPQ00708.1"/>
    </source>
</evidence>
<dbReference type="EMBL" id="OUUY01000076">
    <property type="protein sequence ID" value="SPQ00708.1"/>
    <property type="molecule type" value="Genomic_DNA"/>
</dbReference>
<dbReference type="Proteomes" id="UP000245125">
    <property type="component" value="Unassembled WGS sequence"/>
</dbReference>
<dbReference type="AlphaFoldDB" id="A0A2U3QH43"/>
<dbReference type="Gene3D" id="3.40.50.2300">
    <property type="match status" value="1"/>
</dbReference>
<dbReference type="PROSITE" id="PS50110">
    <property type="entry name" value="RESPONSE_REGULATORY"/>
    <property type="match status" value="1"/>
</dbReference>
<organism evidence="3 4">
    <name type="scientific">Candidatus Sulfobium mesophilum</name>
    <dbReference type="NCBI Taxonomy" id="2016548"/>
    <lineage>
        <taxon>Bacteria</taxon>
        <taxon>Pseudomonadati</taxon>
        <taxon>Nitrospirota</taxon>
        <taxon>Nitrospiria</taxon>
        <taxon>Nitrospirales</taxon>
        <taxon>Nitrospiraceae</taxon>
        <taxon>Candidatus Sulfobium</taxon>
    </lineage>
</organism>
<feature type="domain" description="Response regulatory" evidence="2">
    <location>
        <begin position="1"/>
        <end position="39"/>
    </location>
</feature>
<dbReference type="GO" id="GO:0000160">
    <property type="term" value="P:phosphorelay signal transduction system"/>
    <property type="evidence" value="ECO:0007669"/>
    <property type="project" value="InterPro"/>
</dbReference>